<keyword evidence="1" id="KW-0802">TPR repeat</keyword>
<proteinExistence type="predicted"/>
<name>A0A1H6XI96_9PSED</name>
<dbReference type="PROSITE" id="PS50005">
    <property type="entry name" value="TPR"/>
    <property type="match status" value="1"/>
</dbReference>
<dbReference type="RefSeq" id="WP_090310093.1">
    <property type="nucleotide sequence ID" value="NZ_FNZE01000006.1"/>
</dbReference>
<dbReference type="InterPro" id="IPR036465">
    <property type="entry name" value="vWFA_dom_sf"/>
</dbReference>
<organism evidence="5 6">
    <name type="scientific">Pseudomonas linyingensis</name>
    <dbReference type="NCBI Taxonomy" id="915471"/>
    <lineage>
        <taxon>Bacteria</taxon>
        <taxon>Pseudomonadati</taxon>
        <taxon>Pseudomonadota</taxon>
        <taxon>Gammaproteobacteria</taxon>
        <taxon>Pseudomonadales</taxon>
        <taxon>Pseudomonadaceae</taxon>
        <taxon>Pseudomonas</taxon>
    </lineage>
</organism>
<feature type="region of interest" description="Disordered" evidence="2">
    <location>
        <begin position="461"/>
        <end position="561"/>
    </location>
</feature>
<dbReference type="Pfam" id="PF00515">
    <property type="entry name" value="TPR_1"/>
    <property type="match status" value="1"/>
</dbReference>
<dbReference type="EMBL" id="FNZE01000006">
    <property type="protein sequence ID" value="SEJ24592.1"/>
    <property type="molecule type" value="Genomic_DNA"/>
</dbReference>
<feature type="domain" description="VWFA" evidence="4">
    <location>
        <begin position="104"/>
        <end position="201"/>
    </location>
</feature>
<dbReference type="AlphaFoldDB" id="A0A1H6XI96"/>
<reference evidence="6" key="1">
    <citation type="submission" date="2016-10" db="EMBL/GenBank/DDBJ databases">
        <authorList>
            <person name="Varghese N."/>
            <person name="Submissions S."/>
        </authorList>
    </citation>
    <scope>NUCLEOTIDE SEQUENCE [LARGE SCALE GENOMIC DNA]</scope>
    <source>
        <strain evidence="6">LMG 25967</strain>
    </source>
</reference>
<gene>
    <name evidence="5" type="ORF">SAMN05216201_10666</name>
</gene>
<feature type="compositionally biased region" description="Low complexity" evidence="2">
    <location>
        <begin position="530"/>
        <end position="541"/>
    </location>
</feature>
<dbReference type="Gene3D" id="3.40.50.410">
    <property type="entry name" value="von Willebrand factor, type A domain"/>
    <property type="match status" value="1"/>
</dbReference>
<dbReference type="InterPro" id="IPR002035">
    <property type="entry name" value="VWF_A"/>
</dbReference>
<accession>A0A1H6XI96</accession>
<feature type="compositionally biased region" description="Basic and acidic residues" evidence="2">
    <location>
        <begin position="464"/>
        <end position="474"/>
    </location>
</feature>
<evidence type="ECO:0000256" key="1">
    <source>
        <dbReference type="PROSITE-ProRule" id="PRU00339"/>
    </source>
</evidence>
<dbReference type="PROSITE" id="PS50293">
    <property type="entry name" value="TPR_REGION"/>
    <property type="match status" value="1"/>
</dbReference>
<dbReference type="SMART" id="SM00028">
    <property type="entry name" value="TPR"/>
    <property type="match status" value="1"/>
</dbReference>
<keyword evidence="3" id="KW-0472">Membrane</keyword>
<dbReference type="SUPFAM" id="SSF53300">
    <property type="entry name" value="vWA-like"/>
    <property type="match status" value="1"/>
</dbReference>
<dbReference type="Pfam" id="PF13519">
    <property type="entry name" value="VWA_2"/>
    <property type="match status" value="1"/>
</dbReference>
<feature type="compositionally biased region" description="Low complexity" evidence="2">
    <location>
        <begin position="475"/>
        <end position="486"/>
    </location>
</feature>
<feature type="transmembrane region" description="Helical" evidence="3">
    <location>
        <begin position="12"/>
        <end position="28"/>
    </location>
</feature>
<dbReference type="Proteomes" id="UP000242930">
    <property type="component" value="Unassembled WGS sequence"/>
</dbReference>
<dbReference type="InterPro" id="IPR019734">
    <property type="entry name" value="TPR_rpt"/>
</dbReference>
<protein>
    <submittedName>
        <fullName evidence="5">Ca-activated chloride channel family protein</fullName>
    </submittedName>
</protein>
<evidence type="ECO:0000256" key="3">
    <source>
        <dbReference type="SAM" id="Phobius"/>
    </source>
</evidence>
<dbReference type="OrthoDB" id="9807628at2"/>
<sequence length="586" mass="63151">MSDLLPHLARPAWLLLLPLGGWLLWRLWHRERRLGRWQALLPAAFQPWLLQGGRHRQSRLAWLLLGLAWLLALLALIGPGWQRLQQPAQLRSDPLVAIIELTPQMLAADLAPNRLEQTRRKLLDLLAARGEAQTAIVVYAGSAHVLVPLSDDLATAQNLLGALTPSLMPAPGQRADLAVQRALALLDQGANGQGRLLLLSGALDAAEQSGIRAALAGRDNQLLLLGVGTPAGAPVPLEDGGFLRDAAGSIVLPRLHGEQLAAFAASLGGSYSALRLDDGDLADLGLLASRGARREAAPAMQPLAGWADQGHWLLLPLLLLAACAGRRGWLFALAALLITPPPAMALDFADLWWRDDQQGRRLLEAGRPAEAAQRFSDPQWRGLAHYQAGDYAAAAEAFAQGTDATAHYNRGNALARGGELEGALDAYEQALREDPQLEVARHNRELVAQLLLSQAQAAAQAAAESEREERDAAESARAAAGERSAASQHPAQTPSDSRREEGPPAQETPAASIPASDPTAGAGEEQAPSTEAPRQTPAEPEAAPPPERGEQRQALEQWLRQIPDDPAELLRRKFWYEQQQRQELPR</sequence>
<keyword evidence="3" id="KW-0812">Transmembrane</keyword>
<feature type="repeat" description="TPR" evidence="1">
    <location>
        <begin position="404"/>
        <end position="437"/>
    </location>
</feature>
<dbReference type="InterPro" id="IPR011990">
    <property type="entry name" value="TPR-like_helical_dom_sf"/>
</dbReference>
<dbReference type="STRING" id="915471.SAMN05216201_10666"/>
<keyword evidence="6" id="KW-1185">Reference proteome</keyword>
<evidence type="ECO:0000313" key="5">
    <source>
        <dbReference type="EMBL" id="SEJ24592.1"/>
    </source>
</evidence>
<evidence type="ECO:0000313" key="6">
    <source>
        <dbReference type="Proteomes" id="UP000242930"/>
    </source>
</evidence>
<evidence type="ECO:0000256" key="2">
    <source>
        <dbReference type="SAM" id="MobiDB-lite"/>
    </source>
</evidence>
<dbReference type="PANTHER" id="PTHR22550:SF14">
    <property type="entry name" value="VWFA DOMAIN-CONTAINING PROTEIN"/>
    <property type="match status" value="1"/>
</dbReference>
<dbReference type="PANTHER" id="PTHR22550">
    <property type="entry name" value="SPORE GERMINATION PROTEIN"/>
    <property type="match status" value="1"/>
</dbReference>
<feature type="transmembrane region" description="Helical" evidence="3">
    <location>
        <begin position="60"/>
        <end position="81"/>
    </location>
</feature>
<dbReference type="Gene3D" id="1.25.40.10">
    <property type="entry name" value="Tetratricopeptide repeat domain"/>
    <property type="match status" value="1"/>
</dbReference>
<dbReference type="SUPFAM" id="SSF48452">
    <property type="entry name" value="TPR-like"/>
    <property type="match status" value="1"/>
</dbReference>
<evidence type="ECO:0000259" key="4">
    <source>
        <dbReference type="Pfam" id="PF13519"/>
    </source>
</evidence>
<keyword evidence="3" id="KW-1133">Transmembrane helix</keyword>
<dbReference type="InterPro" id="IPR050768">
    <property type="entry name" value="UPF0353/GerABKA_families"/>
</dbReference>